<keyword evidence="1 2" id="KW-0443">Lipid metabolism</keyword>
<evidence type="ECO:0000256" key="1">
    <source>
        <dbReference type="ARBA" id="ARBA00023098"/>
    </source>
</evidence>
<dbReference type="InterPro" id="IPR052580">
    <property type="entry name" value="Lipid_Hydrolase"/>
</dbReference>
<accession>A0A4R6YR43</accession>
<comment type="caution">
    <text evidence="2">Lacks conserved residue(s) required for the propagation of feature annotation.</text>
</comment>
<dbReference type="PANTHER" id="PTHR46394">
    <property type="entry name" value="ANNEXIN"/>
    <property type="match status" value="1"/>
</dbReference>
<feature type="short sequence motif" description="GXSXG" evidence="2">
    <location>
        <begin position="12"/>
        <end position="16"/>
    </location>
</feature>
<evidence type="ECO:0000259" key="3">
    <source>
        <dbReference type="PROSITE" id="PS51635"/>
    </source>
</evidence>
<dbReference type="EMBL" id="SNZH01000013">
    <property type="protein sequence ID" value="TDR40487.1"/>
    <property type="molecule type" value="Genomic_DNA"/>
</dbReference>
<dbReference type="AlphaFoldDB" id="A0A4R6YR43"/>
<dbReference type="InterPro" id="IPR002641">
    <property type="entry name" value="PNPLA_dom"/>
</dbReference>
<dbReference type="GO" id="GO:0016042">
    <property type="term" value="P:lipid catabolic process"/>
    <property type="evidence" value="ECO:0007669"/>
    <property type="project" value="UniProtKB-UniRule"/>
</dbReference>
<dbReference type="PROSITE" id="PS51635">
    <property type="entry name" value="PNPLA"/>
    <property type="match status" value="1"/>
</dbReference>
<name>A0A4R6YR43_9GAMM</name>
<dbReference type="GO" id="GO:0016787">
    <property type="term" value="F:hydrolase activity"/>
    <property type="evidence" value="ECO:0007669"/>
    <property type="project" value="UniProtKB-UniRule"/>
</dbReference>
<gene>
    <name evidence="4" type="ORF">DFR29_113189</name>
</gene>
<dbReference type="InterPro" id="IPR016035">
    <property type="entry name" value="Acyl_Trfase/lysoPLipase"/>
</dbReference>
<dbReference type="Gene3D" id="3.40.1090.10">
    <property type="entry name" value="Cytosolic phospholipase A2 catalytic domain"/>
    <property type="match status" value="2"/>
</dbReference>
<sequence length="517" mass="58063">MPAHIKIRAVGGTSAGAVVAALLAIGTQPSALQEYLKPEIFKGFLSDAGNKRFGRLKEIAQKVGQAIHDQSSRSAISAAWSLYRANKDIKDIVDKRGLYDTGKLSKWVYEVFGDRRFTDKGPNKLEVDDLKIVAADLKTGSYKKYSITDSPEQLVADAVIASICIPILFEPVRKDPEVLVDGGLLSNFPSYLFEESKYPTIGFCLKDDEAQNETNGFGYLKSLLTTMLTAHDKIRSPANYFKLIPITTKDVLSTKFDLTAGDIKYLLDAGRIAASGVDWEEHTSARAIVRHFDKRPHEALDFVLESTSQLFDTYSQPSYKPEDFDEVIEMTTIIHEDGSSDTVLKNSYQVLGEKPLFCTRITLNSVPREHSILDVKPNVTHQGDGFNLITLPAKNLPNEKGYVLFFSPPLDKAVGKCNWQWTTHIPDDFKKLISGEDDVIFYRTKQRAHIHHFMIEFVVLIDERITSDIAVETEFACTVKHEAAVSLNRISYRKIVISTERSQIFATNEFRVKLLVR</sequence>
<organism evidence="4 5">
    <name type="scientific">Tahibacter aquaticus</name>
    <dbReference type="NCBI Taxonomy" id="520092"/>
    <lineage>
        <taxon>Bacteria</taxon>
        <taxon>Pseudomonadati</taxon>
        <taxon>Pseudomonadota</taxon>
        <taxon>Gammaproteobacteria</taxon>
        <taxon>Lysobacterales</taxon>
        <taxon>Rhodanobacteraceae</taxon>
        <taxon>Tahibacter</taxon>
    </lineage>
</organism>
<protein>
    <submittedName>
        <fullName evidence="4">Putative acylesterase/phospholipase RssA</fullName>
    </submittedName>
</protein>
<evidence type="ECO:0000313" key="4">
    <source>
        <dbReference type="EMBL" id="TDR40487.1"/>
    </source>
</evidence>
<evidence type="ECO:0000313" key="5">
    <source>
        <dbReference type="Proteomes" id="UP000295293"/>
    </source>
</evidence>
<feature type="active site" description="Nucleophile" evidence="2">
    <location>
        <position position="14"/>
    </location>
</feature>
<keyword evidence="2" id="KW-0378">Hydrolase</keyword>
<comment type="caution">
    <text evidence="4">The sequence shown here is derived from an EMBL/GenBank/DDBJ whole genome shotgun (WGS) entry which is preliminary data.</text>
</comment>
<keyword evidence="5" id="KW-1185">Reference proteome</keyword>
<feature type="active site" description="Proton acceptor" evidence="2">
    <location>
        <position position="181"/>
    </location>
</feature>
<evidence type="ECO:0000256" key="2">
    <source>
        <dbReference type="PROSITE-ProRule" id="PRU01161"/>
    </source>
</evidence>
<dbReference type="Proteomes" id="UP000295293">
    <property type="component" value="Unassembled WGS sequence"/>
</dbReference>
<reference evidence="4 5" key="1">
    <citation type="submission" date="2019-03" db="EMBL/GenBank/DDBJ databases">
        <title>Genomic Encyclopedia of Type Strains, Phase IV (KMG-IV): sequencing the most valuable type-strain genomes for metagenomic binning, comparative biology and taxonomic classification.</title>
        <authorList>
            <person name="Goeker M."/>
        </authorList>
    </citation>
    <scope>NUCLEOTIDE SEQUENCE [LARGE SCALE GENOMIC DNA]</scope>
    <source>
        <strain evidence="4 5">DSM 21667</strain>
    </source>
</reference>
<keyword evidence="2" id="KW-0442">Lipid degradation</keyword>
<dbReference type="Pfam" id="PF01734">
    <property type="entry name" value="Patatin"/>
    <property type="match status" value="1"/>
</dbReference>
<dbReference type="SUPFAM" id="SSF52151">
    <property type="entry name" value="FabD/lysophospholipase-like"/>
    <property type="match status" value="1"/>
</dbReference>
<feature type="domain" description="PNPLA" evidence="3">
    <location>
        <begin position="1"/>
        <end position="194"/>
    </location>
</feature>
<feature type="short sequence motif" description="DGA/G" evidence="2">
    <location>
        <begin position="181"/>
        <end position="183"/>
    </location>
</feature>
<dbReference type="PANTHER" id="PTHR46394:SF1">
    <property type="entry name" value="PNPLA DOMAIN-CONTAINING PROTEIN"/>
    <property type="match status" value="1"/>
</dbReference>
<proteinExistence type="predicted"/>